<reference evidence="7" key="1">
    <citation type="journal article" date="2012" name="Science">
        <title>Fermentation, hydrogen, and sulfur metabolism in multiple uncultivated bacterial phyla.</title>
        <authorList>
            <person name="Wrighton K.C."/>
            <person name="Thomas B.C."/>
            <person name="Sharon I."/>
            <person name="Miller C.S."/>
            <person name="Castelle C.J."/>
            <person name="VerBerkmoes N.C."/>
            <person name="Wilkins M.J."/>
            <person name="Hettich R.L."/>
            <person name="Lipton M.S."/>
            <person name="Williams K.H."/>
            <person name="Long P.E."/>
            <person name="Banfield J.F."/>
        </authorList>
    </citation>
    <scope>NUCLEOTIDE SEQUENCE [LARGE SCALE GENOMIC DNA]</scope>
</reference>
<evidence type="ECO:0000256" key="4">
    <source>
        <dbReference type="ARBA" id="ARBA00035494"/>
    </source>
</evidence>
<evidence type="ECO:0000256" key="5">
    <source>
        <dbReference type="RuleBase" id="RU000660"/>
    </source>
</evidence>
<keyword evidence="2 5" id="KW-0689">Ribosomal protein</keyword>
<gene>
    <name evidence="7" type="ORF">ACD_4C00486G0007</name>
</gene>
<dbReference type="NCBIfam" id="TIGR00059">
    <property type="entry name" value="L17"/>
    <property type="match status" value="1"/>
</dbReference>
<protein>
    <recommendedName>
        <fullName evidence="4 6">50S ribosomal protein L17</fullName>
    </recommendedName>
</protein>
<dbReference type="PANTHER" id="PTHR14413">
    <property type="entry name" value="RIBOSOMAL PROTEIN L17"/>
    <property type="match status" value="1"/>
</dbReference>
<dbReference type="InterPro" id="IPR036373">
    <property type="entry name" value="Ribosomal_bL17_sf"/>
</dbReference>
<dbReference type="GO" id="GO:0006412">
    <property type="term" value="P:translation"/>
    <property type="evidence" value="ECO:0007669"/>
    <property type="project" value="InterPro"/>
</dbReference>
<accession>K2FVT1</accession>
<evidence type="ECO:0000256" key="3">
    <source>
        <dbReference type="ARBA" id="ARBA00023274"/>
    </source>
</evidence>
<keyword evidence="3 5" id="KW-0687">Ribonucleoprotein</keyword>
<dbReference type="GO" id="GO:0022625">
    <property type="term" value="C:cytosolic large ribosomal subunit"/>
    <property type="evidence" value="ECO:0007669"/>
    <property type="project" value="TreeGrafter"/>
</dbReference>
<evidence type="ECO:0000256" key="6">
    <source>
        <dbReference type="RuleBase" id="RU000661"/>
    </source>
</evidence>
<evidence type="ECO:0000256" key="2">
    <source>
        <dbReference type="ARBA" id="ARBA00022980"/>
    </source>
</evidence>
<dbReference type="InterPro" id="IPR000456">
    <property type="entry name" value="Ribosomal_bL17"/>
</dbReference>
<dbReference type="EMBL" id="AMFJ01001002">
    <property type="protein sequence ID" value="EKE25967.1"/>
    <property type="molecule type" value="Genomic_DNA"/>
</dbReference>
<dbReference type="SUPFAM" id="SSF64263">
    <property type="entry name" value="Prokaryotic ribosomal protein L17"/>
    <property type="match status" value="1"/>
</dbReference>
<sequence length="119" mass="14008">MRHRVQKTFRFNHKDTDHRQAVIRNLLTSFFIHKSIVTTEKRARALQIMAQKLVNIANEKDKMNAIRETWKYLFTKESSLELFNNVAPKYSDKKSGITRITAIKFREGDCAKLVKIELV</sequence>
<evidence type="ECO:0000313" key="7">
    <source>
        <dbReference type="EMBL" id="EKE25967.1"/>
    </source>
</evidence>
<proteinExistence type="inferred from homology"/>
<comment type="similarity">
    <text evidence="1 5">Belongs to the bacterial ribosomal protein bL17 family.</text>
</comment>
<dbReference type="Gene3D" id="3.90.1030.10">
    <property type="entry name" value="Ribosomal protein L17"/>
    <property type="match status" value="1"/>
</dbReference>
<name>K2FVT1_9BACT</name>
<dbReference type="PANTHER" id="PTHR14413:SF16">
    <property type="entry name" value="LARGE RIBOSOMAL SUBUNIT PROTEIN BL17M"/>
    <property type="match status" value="1"/>
</dbReference>
<dbReference type="GO" id="GO:0003735">
    <property type="term" value="F:structural constituent of ribosome"/>
    <property type="evidence" value="ECO:0007669"/>
    <property type="project" value="InterPro"/>
</dbReference>
<organism evidence="7">
    <name type="scientific">uncultured bacterium</name>
    <name type="common">gcode 4</name>
    <dbReference type="NCBI Taxonomy" id="1234023"/>
    <lineage>
        <taxon>Bacteria</taxon>
        <taxon>environmental samples</taxon>
    </lineage>
</organism>
<dbReference type="AlphaFoldDB" id="K2FVT1"/>
<dbReference type="Pfam" id="PF01196">
    <property type="entry name" value="Ribosomal_L17"/>
    <property type="match status" value="1"/>
</dbReference>
<comment type="caution">
    <text evidence="7">The sequence shown here is derived from an EMBL/GenBank/DDBJ whole genome shotgun (WGS) entry which is preliminary data.</text>
</comment>
<evidence type="ECO:0000256" key="1">
    <source>
        <dbReference type="ARBA" id="ARBA00008777"/>
    </source>
</evidence>